<protein>
    <submittedName>
        <fullName evidence="3">Uncharacterized protein</fullName>
    </submittedName>
</protein>
<keyword evidence="2" id="KW-1133">Transmembrane helix</keyword>
<feature type="compositionally biased region" description="Low complexity" evidence="1">
    <location>
        <begin position="263"/>
        <end position="276"/>
    </location>
</feature>
<keyword evidence="4" id="KW-1185">Reference proteome</keyword>
<reference evidence="4" key="1">
    <citation type="journal article" date="2019" name="Int. J. Syst. Evol. Microbiol.">
        <title>The Global Catalogue of Microorganisms (GCM) 10K type strain sequencing project: providing services to taxonomists for standard genome sequencing and annotation.</title>
        <authorList>
            <consortium name="The Broad Institute Genomics Platform"/>
            <consortium name="The Broad Institute Genome Sequencing Center for Infectious Disease"/>
            <person name="Wu L."/>
            <person name="Ma J."/>
        </authorList>
    </citation>
    <scope>NUCLEOTIDE SEQUENCE [LARGE SCALE GENOMIC DNA]</scope>
    <source>
        <strain evidence="4">CGMCC 4.1437</strain>
    </source>
</reference>
<dbReference type="EMBL" id="JBHSOF010000002">
    <property type="protein sequence ID" value="MFC5661840.1"/>
    <property type="molecule type" value="Genomic_DNA"/>
</dbReference>
<accession>A0ABW0WZW0</accession>
<feature type="compositionally biased region" description="Basic and acidic residues" evidence="1">
    <location>
        <begin position="325"/>
        <end position="334"/>
    </location>
</feature>
<dbReference type="RefSeq" id="WP_380223429.1">
    <property type="nucleotide sequence ID" value="NZ_JBHSOF010000002.1"/>
</dbReference>
<evidence type="ECO:0000256" key="1">
    <source>
        <dbReference type="SAM" id="MobiDB-lite"/>
    </source>
</evidence>
<dbReference type="Proteomes" id="UP001595975">
    <property type="component" value="Unassembled WGS sequence"/>
</dbReference>
<evidence type="ECO:0000313" key="3">
    <source>
        <dbReference type="EMBL" id="MFC5661840.1"/>
    </source>
</evidence>
<proteinExistence type="predicted"/>
<name>A0ABW0WZW0_9ACTN</name>
<comment type="caution">
    <text evidence="3">The sequence shown here is derived from an EMBL/GenBank/DDBJ whole genome shotgun (WGS) entry which is preliminary data.</text>
</comment>
<organism evidence="3 4">
    <name type="scientific">Kitasatospora misakiensis</name>
    <dbReference type="NCBI Taxonomy" id="67330"/>
    <lineage>
        <taxon>Bacteria</taxon>
        <taxon>Bacillati</taxon>
        <taxon>Actinomycetota</taxon>
        <taxon>Actinomycetes</taxon>
        <taxon>Kitasatosporales</taxon>
        <taxon>Streptomycetaceae</taxon>
        <taxon>Kitasatospora</taxon>
    </lineage>
</organism>
<evidence type="ECO:0000256" key="2">
    <source>
        <dbReference type="SAM" id="Phobius"/>
    </source>
</evidence>
<gene>
    <name evidence="3" type="ORF">ACFP3U_02455</name>
</gene>
<sequence>MSVEDEFEDFQGEFARALRGAAALAPDTALFSLAAGAERCGRRRRNRRRAAMAGALAATVLAVGGVGAFVGVPGVGGFGAVAAEPPVQPMTADEVVEVVTSLLPPGSVKKEVAETPGTPGPAGNKHETFGVLRFDDGKGESILTYNVERGAQKPAAAAVCMDPFQTPQDSCDRTVRPDGSVLVIDKLRDRSLANKREWRATWATPDGTVIRIIEYNGQPASATRETPPLDSALLTSLVTAPAWQRVVAALPAHPKAPKPGEPPTTTTPEPTAATPSPAELLTTLTKLLPEGSQTSAGNDQHAALTVTFEGRTSMISVSAQPAGKRGLDDKKSAEEGTPTPLEVHETLPDGTLLVLNQFGNGKTAVNPLLHWTAKVYYPDGRNILLNEWNGENGYDFRPGQPAFSVEQLKAVVMAPDWRK</sequence>
<feature type="region of interest" description="Disordered" evidence="1">
    <location>
        <begin position="109"/>
        <end position="129"/>
    </location>
</feature>
<keyword evidence="2" id="KW-0472">Membrane</keyword>
<feature type="region of interest" description="Disordered" evidence="1">
    <location>
        <begin position="252"/>
        <end position="276"/>
    </location>
</feature>
<evidence type="ECO:0000313" key="4">
    <source>
        <dbReference type="Proteomes" id="UP001595975"/>
    </source>
</evidence>
<keyword evidence="2" id="KW-0812">Transmembrane</keyword>
<feature type="region of interest" description="Disordered" evidence="1">
    <location>
        <begin position="318"/>
        <end position="344"/>
    </location>
</feature>
<feature type="transmembrane region" description="Helical" evidence="2">
    <location>
        <begin position="51"/>
        <end position="72"/>
    </location>
</feature>